<keyword evidence="3" id="KW-0378">Hydrolase</keyword>
<dbReference type="InterPro" id="IPR050131">
    <property type="entry name" value="Peptidase_S8_subtilisin-like"/>
</dbReference>
<dbReference type="InterPro" id="IPR034074">
    <property type="entry name" value="Y4bN_pept_dom"/>
</dbReference>
<dbReference type="PANTHER" id="PTHR43806:SF11">
    <property type="entry name" value="CEREVISIN-RELATED"/>
    <property type="match status" value="1"/>
</dbReference>
<dbReference type="KEGG" id="drm:Dred_0523"/>
<dbReference type="eggNOG" id="COG1404">
    <property type="taxonomic scope" value="Bacteria"/>
</dbReference>
<dbReference type="STRING" id="349161.Dred_0523"/>
<dbReference type="PANTHER" id="PTHR43806">
    <property type="entry name" value="PEPTIDASE S8"/>
    <property type="match status" value="1"/>
</dbReference>
<evidence type="ECO:0000256" key="5">
    <source>
        <dbReference type="SAM" id="MobiDB-lite"/>
    </source>
</evidence>
<organism evidence="7 8">
    <name type="scientific">Desulforamulus reducens (strain ATCC BAA-1160 / DSM 100696 / MI-1)</name>
    <name type="common">Desulfotomaculum reducens</name>
    <dbReference type="NCBI Taxonomy" id="349161"/>
    <lineage>
        <taxon>Bacteria</taxon>
        <taxon>Bacillati</taxon>
        <taxon>Bacillota</taxon>
        <taxon>Clostridia</taxon>
        <taxon>Eubacteriales</taxon>
        <taxon>Peptococcaceae</taxon>
        <taxon>Desulforamulus</taxon>
    </lineage>
</organism>
<dbReference type="InterPro" id="IPR000209">
    <property type="entry name" value="Peptidase_S8/S53_dom"/>
</dbReference>
<dbReference type="SUPFAM" id="SSF52743">
    <property type="entry name" value="Subtilisin-like"/>
    <property type="match status" value="1"/>
</dbReference>
<keyword evidence="2" id="KW-0645">Protease</keyword>
<evidence type="ECO:0000259" key="6">
    <source>
        <dbReference type="Pfam" id="PF00082"/>
    </source>
</evidence>
<dbReference type="RefSeq" id="WP_011876905.1">
    <property type="nucleotide sequence ID" value="NC_009253.1"/>
</dbReference>
<evidence type="ECO:0000256" key="3">
    <source>
        <dbReference type="ARBA" id="ARBA00022801"/>
    </source>
</evidence>
<dbReference type="OrthoDB" id="9798386at2"/>
<dbReference type="CDD" id="cd04847">
    <property type="entry name" value="Peptidases_S8_Subtilisin_like_2"/>
    <property type="match status" value="1"/>
</dbReference>
<accession>A4J1W5</accession>
<dbReference type="GO" id="GO:0006508">
    <property type="term" value="P:proteolysis"/>
    <property type="evidence" value="ECO:0007669"/>
    <property type="project" value="UniProtKB-KW"/>
</dbReference>
<keyword evidence="8" id="KW-1185">Reference proteome</keyword>
<dbReference type="PROSITE" id="PS00138">
    <property type="entry name" value="SUBTILASE_SER"/>
    <property type="match status" value="1"/>
</dbReference>
<evidence type="ECO:0000313" key="8">
    <source>
        <dbReference type="Proteomes" id="UP000001556"/>
    </source>
</evidence>
<sequence>MDDDKQRPHLWIPEEEVDRLNNEPQGRNKPRDVTHGEHGKKLSRALEAIVAYYKEMPQGALPEDLVVFKVLLPESEKLDNKQRRKFLEDNGLTVNAVKDRRNAVVSTTPHLFQRLRNRIENYRERGKFTDFQYIDGFEPFTVSDKQASGIRRLFLQGDKPPEKVDIQLMLMPNLTSGKYESAMSKMRGSIEQVCGEYVEDFILSDGTPVVRTIIPSMAIEWISQDDSVYRVEETKFFTAVEGEETDTFLPMSLELNPEIALDALPVVVILDTGIQLPEPLNQLVFTRWVADGVTPGDNPHGTAVASRAIFGTDLANQLIENDVLTPRVRVLDAVVLDGEVSDIAYMKRVRKAVEQLSGISKIFNISANIKESPIEGDEISITGYELDNLMRLHDVQFLISSGNHKVWPTADSLEEVLDDDDTRISAPADSMLGITVGAIAGREHPLSLSKVNEIAPFSRRGPGFAGFTKPDLVSYGGNAYYDAEGKKFVNDRRALVLIPNGETRFVGGTSFAAPVVAGDLAVIASQIPGGDILMAKALLYHGAAPLWDDDGLQIEDLEFIANLYGRGLSDPDRSLFSSPSRVTFVRAGELDRLTKEHVRFHMPSVLAAKPGRNTARVTVTCVSKPPIYRDKGQEYLGAFISASLHKVGNGEKLPSVNPKGGFGRRNWDVCHHFWNNFSKFNAGDWQVWLELRTRWDVTNDVKIPYAMAITIEDLSGDIDIYNEILNETRGRFMPMTSIHIPVR</sequence>
<dbReference type="PRINTS" id="PR00723">
    <property type="entry name" value="SUBTILISIN"/>
</dbReference>
<feature type="region of interest" description="Disordered" evidence="5">
    <location>
        <begin position="1"/>
        <end position="39"/>
    </location>
</feature>
<dbReference type="Pfam" id="PF00082">
    <property type="entry name" value="Peptidase_S8"/>
    <property type="match status" value="1"/>
</dbReference>
<dbReference type="Proteomes" id="UP000001556">
    <property type="component" value="Chromosome"/>
</dbReference>
<reference evidence="7 8" key="1">
    <citation type="submission" date="2007-03" db="EMBL/GenBank/DDBJ databases">
        <title>Complete sequence of Desulfotomaculum reducens MI-1.</title>
        <authorList>
            <consortium name="US DOE Joint Genome Institute"/>
            <person name="Copeland A."/>
            <person name="Lucas S."/>
            <person name="Lapidus A."/>
            <person name="Barry K."/>
            <person name="Detter J.C."/>
            <person name="Glavina del Rio T."/>
            <person name="Hammon N."/>
            <person name="Israni S."/>
            <person name="Dalin E."/>
            <person name="Tice H."/>
            <person name="Pitluck S."/>
            <person name="Sims D."/>
            <person name="Brettin T."/>
            <person name="Bruce D."/>
            <person name="Han C."/>
            <person name="Tapia R."/>
            <person name="Schmutz J."/>
            <person name="Larimer F."/>
            <person name="Land M."/>
            <person name="Hauser L."/>
            <person name="Kyrpides N."/>
            <person name="Kim E."/>
            <person name="Tebo B.M."/>
            <person name="Richardson P."/>
        </authorList>
    </citation>
    <scope>NUCLEOTIDE SEQUENCE [LARGE SCALE GENOMIC DNA]</scope>
    <source>
        <strain evidence="7 8">MI-1</strain>
    </source>
</reference>
<gene>
    <name evidence="7" type="ordered locus">Dred_0523</name>
</gene>
<dbReference type="AlphaFoldDB" id="A4J1W5"/>
<evidence type="ECO:0000256" key="1">
    <source>
        <dbReference type="ARBA" id="ARBA00011073"/>
    </source>
</evidence>
<dbReference type="InterPro" id="IPR036852">
    <property type="entry name" value="Peptidase_S8/S53_dom_sf"/>
</dbReference>
<keyword evidence="4" id="KW-0720">Serine protease</keyword>
<dbReference type="Gene3D" id="3.40.50.200">
    <property type="entry name" value="Peptidase S8/S53 domain"/>
    <property type="match status" value="1"/>
</dbReference>
<protein>
    <recommendedName>
        <fullName evidence="6">Peptidase S8/S53 domain-containing protein</fullName>
    </recommendedName>
</protein>
<dbReference type="HOGENOM" id="CLU_374993_0_0_9"/>
<proteinExistence type="inferred from homology"/>
<dbReference type="InterPro" id="IPR015500">
    <property type="entry name" value="Peptidase_S8_subtilisin-rel"/>
</dbReference>
<dbReference type="EMBL" id="CP000612">
    <property type="protein sequence ID" value="ABO49068.1"/>
    <property type="molecule type" value="Genomic_DNA"/>
</dbReference>
<comment type="similarity">
    <text evidence="1">Belongs to the peptidase S8 family.</text>
</comment>
<feature type="compositionally biased region" description="Basic and acidic residues" evidence="5">
    <location>
        <begin position="29"/>
        <end position="39"/>
    </location>
</feature>
<evidence type="ECO:0000313" key="7">
    <source>
        <dbReference type="EMBL" id="ABO49068.1"/>
    </source>
</evidence>
<evidence type="ECO:0000256" key="4">
    <source>
        <dbReference type="ARBA" id="ARBA00022825"/>
    </source>
</evidence>
<dbReference type="GO" id="GO:0004252">
    <property type="term" value="F:serine-type endopeptidase activity"/>
    <property type="evidence" value="ECO:0007669"/>
    <property type="project" value="InterPro"/>
</dbReference>
<dbReference type="InterPro" id="IPR023828">
    <property type="entry name" value="Peptidase_S8_Ser-AS"/>
</dbReference>
<name>A4J1W5_DESRM</name>
<feature type="domain" description="Peptidase S8/S53" evidence="6">
    <location>
        <begin position="266"/>
        <end position="543"/>
    </location>
</feature>
<evidence type="ECO:0000256" key="2">
    <source>
        <dbReference type="ARBA" id="ARBA00022670"/>
    </source>
</evidence>